<keyword evidence="3" id="KW-1185">Reference proteome</keyword>
<dbReference type="EMBL" id="SPQT01000003">
    <property type="protein sequence ID" value="TFV49235.1"/>
    <property type="molecule type" value="Genomic_DNA"/>
</dbReference>
<comment type="caution">
    <text evidence="2">The sequence shown here is derived from an EMBL/GenBank/DDBJ whole genome shotgun (WGS) entry which is preliminary data.</text>
</comment>
<evidence type="ECO:0000256" key="1">
    <source>
        <dbReference type="SAM" id="MobiDB-lite"/>
    </source>
</evidence>
<dbReference type="Proteomes" id="UP000297966">
    <property type="component" value="Unassembled WGS sequence"/>
</dbReference>
<protein>
    <submittedName>
        <fullName evidence="2">Uncharacterized protein</fullName>
    </submittedName>
</protein>
<feature type="compositionally biased region" description="Polar residues" evidence="1">
    <location>
        <begin position="52"/>
        <end position="65"/>
    </location>
</feature>
<proteinExistence type="predicted"/>
<sequence length="65" mass="6611">MTNGQDTNTKAQAEPGQSPKDVAQNTNVSSTPEKDALGDSSLDDVSGGSWPYLTSSYSSGGMQGG</sequence>
<feature type="compositionally biased region" description="Low complexity" evidence="1">
    <location>
        <begin position="38"/>
        <end position="49"/>
    </location>
</feature>
<name>A0A4Y9M291_9BRAD</name>
<feature type="region of interest" description="Disordered" evidence="1">
    <location>
        <begin position="1"/>
        <end position="65"/>
    </location>
</feature>
<evidence type="ECO:0000313" key="2">
    <source>
        <dbReference type="EMBL" id="TFV49235.1"/>
    </source>
</evidence>
<evidence type="ECO:0000313" key="3">
    <source>
        <dbReference type="Proteomes" id="UP000297966"/>
    </source>
</evidence>
<organism evidence="2 3">
    <name type="scientific">Bradyrhizobium niftali</name>
    <dbReference type="NCBI Taxonomy" id="2560055"/>
    <lineage>
        <taxon>Bacteria</taxon>
        <taxon>Pseudomonadati</taxon>
        <taxon>Pseudomonadota</taxon>
        <taxon>Alphaproteobacteria</taxon>
        <taxon>Hyphomicrobiales</taxon>
        <taxon>Nitrobacteraceae</taxon>
        <taxon>Bradyrhizobium</taxon>
    </lineage>
</organism>
<feature type="compositionally biased region" description="Polar residues" evidence="1">
    <location>
        <begin position="1"/>
        <end position="11"/>
    </location>
</feature>
<reference evidence="2 3" key="1">
    <citation type="submission" date="2019-03" db="EMBL/GenBank/DDBJ databases">
        <title>Bradyrhizobium diversity isolated from nodules of Chamaecrista fasciculata.</title>
        <authorList>
            <person name="Klepa M.S."/>
            <person name="Urquiaga M.O."/>
            <person name="Hungria M."/>
            <person name="Delamuta J.R."/>
        </authorList>
    </citation>
    <scope>NUCLEOTIDE SEQUENCE [LARGE SCALE GENOMIC DNA]</scope>
    <source>
        <strain evidence="2 3">CNPSo 3448</strain>
    </source>
</reference>
<gene>
    <name evidence="2" type="ORF">E4K65_09995</name>
</gene>
<dbReference type="RefSeq" id="WP_135174001.1">
    <property type="nucleotide sequence ID" value="NZ_SPQT01000003.1"/>
</dbReference>
<accession>A0A4Y9M291</accession>
<dbReference type="AlphaFoldDB" id="A0A4Y9M291"/>